<dbReference type="PANTHER" id="PTHR30529:SF1">
    <property type="entry name" value="CYTOCHROME B561 HOMOLOG 2"/>
    <property type="match status" value="1"/>
</dbReference>
<keyword evidence="9 13" id="KW-1133">Transmembrane helix</keyword>
<keyword evidence="8" id="KW-0249">Electron transport</keyword>
<keyword evidence="6 13" id="KW-0812">Transmembrane</keyword>
<dbReference type="EMBL" id="VEWJ01000001">
    <property type="protein sequence ID" value="TPF77161.1"/>
    <property type="molecule type" value="Genomic_DNA"/>
</dbReference>
<evidence type="ECO:0000256" key="2">
    <source>
        <dbReference type="ARBA" id="ARBA00004651"/>
    </source>
</evidence>
<comment type="subcellular location">
    <subcellularLocation>
        <location evidence="2">Cell membrane</location>
        <topology evidence="2">Multi-pass membrane protein</topology>
    </subcellularLocation>
</comment>
<dbReference type="InterPro" id="IPR016174">
    <property type="entry name" value="Di-haem_cyt_TM"/>
</dbReference>
<feature type="transmembrane region" description="Helical" evidence="13">
    <location>
        <begin position="82"/>
        <end position="102"/>
    </location>
</feature>
<evidence type="ECO:0000313" key="16">
    <source>
        <dbReference type="Proteomes" id="UP000315388"/>
    </source>
</evidence>
<comment type="cofactor">
    <cofactor evidence="1">
        <name>heme b</name>
        <dbReference type="ChEBI" id="CHEBI:60344"/>
    </cofactor>
</comment>
<dbReference type="SUPFAM" id="SSF81342">
    <property type="entry name" value="Transmembrane di-heme cytochromes"/>
    <property type="match status" value="1"/>
</dbReference>
<proteinExistence type="inferred from homology"/>
<keyword evidence="10" id="KW-0408">Iron</keyword>
<evidence type="ECO:0000313" key="15">
    <source>
        <dbReference type="EMBL" id="TPF77161.1"/>
    </source>
</evidence>
<keyword evidence="7" id="KW-0479">Metal-binding</keyword>
<feature type="transmembrane region" description="Helical" evidence="13">
    <location>
        <begin position="176"/>
        <end position="198"/>
    </location>
</feature>
<dbReference type="Proteomes" id="UP000315388">
    <property type="component" value="Unassembled WGS sequence"/>
</dbReference>
<reference evidence="15 16" key="1">
    <citation type="journal article" date="2003" name="Int. J. Syst. Evol. Microbiol.">
        <title>Towards a standardized format for the description of a novel species (of an established genus): Ochrobactrum gallinifaecis sp. nov.</title>
        <authorList>
            <person name="Kampfer P."/>
            <person name="Buczolits S."/>
            <person name="Albrecht A."/>
            <person name="Busse H.J."/>
            <person name="Stackebrandt E."/>
        </authorList>
    </citation>
    <scope>NUCLEOTIDE SEQUENCE [LARGE SCALE GENOMIC DNA]</scope>
    <source>
        <strain evidence="15 16">ISO 196</strain>
    </source>
</reference>
<dbReference type="GO" id="GO:0022904">
    <property type="term" value="P:respiratory electron transport chain"/>
    <property type="evidence" value="ECO:0007669"/>
    <property type="project" value="InterPro"/>
</dbReference>
<feature type="domain" description="Cytochrome b561 bacterial/Ni-hydrogenase" evidence="14">
    <location>
        <begin position="36"/>
        <end position="206"/>
    </location>
</feature>
<keyword evidence="11 13" id="KW-0472">Membrane</keyword>
<keyword evidence="16" id="KW-1185">Reference proteome</keyword>
<dbReference type="GO" id="GO:0046872">
    <property type="term" value="F:metal ion binding"/>
    <property type="evidence" value="ECO:0007669"/>
    <property type="project" value="UniProtKB-KW"/>
</dbReference>
<gene>
    <name evidence="15" type="ORF">FHY56_02070</name>
</gene>
<dbReference type="GO" id="GO:0009055">
    <property type="term" value="F:electron transfer activity"/>
    <property type="evidence" value="ECO:0007669"/>
    <property type="project" value="InterPro"/>
</dbReference>
<evidence type="ECO:0000256" key="12">
    <source>
        <dbReference type="ARBA" id="ARBA00037975"/>
    </source>
</evidence>
<evidence type="ECO:0000256" key="1">
    <source>
        <dbReference type="ARBA" id="ARBA00001970"/>
    </source>
</evidence>
<evidence type="ECO:0000256" key="11">
    <source>
        <dbReference type="ARBA" id="ARBA00023136"/>
    </source>
</evidence>
<dbReference type="Pfam" id="PF01292">
    <property type="entry name" value="Ni_hydr_CYTB"/>
    <property type="match status" value="1"/>
</dbReference>
<evidence type="ECO:0000256" key="7">
    <source>
        <dbReference type="ARBA" id="ARBA00022723"/>
    </source>
</evidence>
<keyword evidence="4" id="KW-1003">Cell membrane</keyword>
<dbReference type="GO" id="GO:0005886">
    <property type="term" value="C:plasma membrane"/>
    <property type="evidence" value="ECO:0007669"/>
    <property type="project" value="UniProtKB-SubCell"/>
</dbReference>
<organism evidence="15 16">
    <name type="scientific">Brucella gallinifaecis</name>
    <dbReference type="NCBI Taxonomy" id="215590"/>
    <lineage>
        <taxon>Bacteria</taxon>
        <taxon>Pseudomonadati</taxon>
        <taxon>Pseudomonadota</taxon>
        <taxon>Alphaproteobacteria</taxon>
        <taxon>Hyphomicrobiales</taxon>
        <taxon>Brucellaceae</taxon>
        <taxon>Brucella/Ochrobactrum group</taxon>
        <taxon>Brucella</taxon>
    </lineage>
</organism>
<comment type="similarity">
    <text evidence="12">Belongs to the cytochrome b561 family.</text>
</comment>
<evidence type="ECO:0000256" key="3">
    <source>
        <dbReference type="ARBA" id="ARBA00022448"/>
    </source>
</evidence>
<feature type="transmembrane region" description="Helical" evidence="13">
    <location>
        <begin position="123"/>
        <end position="141"/>
    </location>
</feature>
<sequence>MTVRKVSAFIKCTRSVAKRNILMDMNTPIWRDSPKRYGLVSRILHWAMAYILLWQFAMILSWKMVGPSPVLETIGAFGPGHGTVGFLTIVLVVVRAIWAFINRNQRPPQEAGLMGKLARIAHLTFYVLLFTIPALALFRAYGSGKGREQWGINIVPATGEKVEWMMAPANALHSPLSWGLCVLIILHILAVLFHRLVLKDNILSCMAGPMRSR</sequence>
<dbReference type="AlphaFoldDB" id="A0A502BU33"/>
<dbReference type="InterPro" id="IPR011577">
    <property type="entry name" value="Cyt_b561_bac/Ni-Hgenase"/>
</dbReference>
<protein>
    <submittedName>
        <fullName evidence="15">Cytochrome b</fullName>
    </submittedName>
</protein>
<dbReference type="GO" id="GO:0020037">
    <property type="term" value="F:heme binding"/>
    <property type="evidence" value="ECO:0007669"/>
    <property type="project" value="TreeGrafter"/>
</dbReference>
<evidence type="ECO:0000256" key="9">
    <source>
        <dbReference type="ARBA" id="ARBA00022989"/>
    </source>
</evidence>
<evidence type="ECO:0000256" key="6">
    <source>
        <dbReference type="ARBA" id="ARBA00022692"/>
    </source>
</evidence>
<accession>A0A502BU33</accession>
<feature type="transmembrane region" description="Helical" evidence="13">
    <location>
        <begin position="43"/>
        <end position="62"/>
    </location>
</feature>
<evidence type="ECO:0000256" key="5">
    <source>
        <dbReference type="ARBA" id="ARBA00022617"/>
    </source>
</evidence>
<evidence type="ECO:0000256" key="13">
    <source>
        <dbReference type="SAM" id="Phobius"/>
    </source>
</evidence>
<evidence type="ECO:0000256" key="10">
    <source>
        <dbReference type="ARBA" id="ARBA00023004"/>
    </source>
</evidence>
<dbReference type="PANTHER" id="PTHR30529">
    <property type="entry name" value="CYTOCHROME B561"/>
    <property type="match status" value="1"/>
</dbReference>
<name>A0A502BU33_9HYPH</name>
<evidence type="ECO:0000256" key="8">
    <source>
        <dbReference type="ARBA" id="ARBA00022982"/>
    </source>
</evidence>
<dbReference type="InterPro" id="IPR052168">
    <property type="entry name" value="Cytochrome_b561_oxidase"/>
</dbReference>
<evidence type="ECO:0000259" key="14">
    <source>
        <dbReference type="Pfam" id="PF01292"/>
    </source>
</evidence>
<keyword evidence="5" id="KW-0349">Heme</keyword>
<comment type="caution">
    <text evidence="15">The sequence shown here is derived from an EMBL/GenBank/DDBJ whole genome shotgun (WGS) entry which is preliminary data.</text>
</comment>
<keyword evidence="3" id="KW-0813">Transport</keyword>
<evidence type="ECO:0000256" key="4">
    <source>
        <dbReference type="ARBA" id="ARBA00022475"/>
    </source>
</evidence>